<dbReference type="PANTHER" id="PTHR10160">
    <property type="entry name" value="NAD(P) TRANSHYDROGENASE"/>
    <property type="match status" value="1"/>
</dbReference>
<dbReference type="OrthoDB" id="9804592at2"/>
<reference evidence="11 12" key="1">
    <citation type="submission" date="2018-06" db="EMBL/GenBank/DDBJ databases">
        <title>The draft genome sequence of Crocinitomix sp. SM1701.</title>
        <authorList>
            <person name="Zhang X."/>
        </authorList>
    </citation>
    <scope>NUCLEOTIDE SEQUENCE [LARGE SCALE GENOMIC DNA]</scope>
    <source>
        <strain evidence="11 12">SM1701</strain>
    </source>
</reference>
<keyword evidence="12" id="KW-1185">Reference proteome</keyword>
<comment type="similarity">
    <text evidence="2">Belongs to the AlaDH/PNT family.</text>
</comment>
<dbReference type="EC" id="7.1.1.1" evidence="3"/>
<evidence type="ECO:0000256" key="3">
    <source>
        <dbReference type="ARBA" id="ARBA00012943"/>
    </source>
</evidence>
<keyword evidence="7" id="KW-0520">NAD</keyword>
<dbReference type="InterPro" id="IPR008143">
    <property type="entry name" value="Ala_DH/PNT_CS2"/>
</dbReference>
<comment type="caution">
    <text evidence="11">The sequence shown here is derived from an EMBL/GenBank/DDBJ whole genome shotgun (WGS) entry which is preliminary data.</text>
</comment>
<accession>A0A2W1NEN9</accession>
<dbReference type="GO" id="GO:0008750">
    <property type="term" value="F:proton-translocating NAD(P)+ transhydrogenase activity"/>
    <property type="evidence" value="ECO:0007669"/>
    <property type="project" value="UniProtKB-EC"/>
</dbReference>
<evidence type="ECO:0000256" key="4">
    <source>
        <dbReference type="ARBA" id="ARBA00022741"/>
    </source>
</evidence>
<dbReference type="GO" id="GO:0006740">
    <property type="term" value="P:NADPH regeneration"/>
    <property type="evidence" value="ECO:0007669"/>
    <property type="project" value="TreeGrafter"/>
</dbReference>
<dbReference type="InterPro" id="IPR007698">
    <property type="entry name" value="AlaDH/PNT_NAD(H)-bd"/>
</dbReference>
<evidence type="ECO:0000256" key="5">
    <source>
        <dbReference type="ARBA" id="ARBA00022857"/>
    </source>
</evidence>
<name>A0A2W1NEN9_9FLAO</name>
<evidence type="ECO:0000256" key="7">
    <source>
        <dbReference type="ARBA" id="ARBA00023027"/>
    </source>
</evidence>
<evidence type="ECO:0000313" key="12">
    <source>
        <dbReference type="Proteomes" id="UP000249248"/>
    </source>
</evidence>
<evidence type="ECO:0000256" key="6">
    <source>
        <dbReference type="ARBA" id="ARBA00022967"/>
    </source>
</evidence>
<evidence type="ECO:0000259" key="10">
    <source>
        <dbReference type="SMART" id="SM01003"/>
    </source>
</evidence>
<dbReference type="AlphaFoldDB" id="A0A2W1NEN9"/>
<dbReference type="PANTHER" id="PTHR10160:SF19">
    <property type="entry name" value="PROTON-TRANSLOCATING NAD(P)(+) TRANSHYDROGENASE"/>
    <property type="match status" value="1"/>
</dbReference>
<dbReference type="SUPFAM" id="SSF51735">
    <property type="entry name" value="NAD(P)-binding Rossmann-fold domains"/>
    <property type="match status" value="1"/>
</dbReference>
<keyword evidence="5" id="KW-0521">NADP</keyword>
<keyword evidence="4" id="KW-0547">Nucleotide-binding</keyword>
<evidence type="ECO:0000256" key="2">
    <source>
        <dbReference type="ARBA" id="ARBA00005689"/>
    </source>
</evidence>
<gene>
    <name evidence="11" type="ORF">DNU06_06965</name>
</gene>
<dbReference type="RefSeq" id="WP_111062523.1">
    <property type="nucleotide sequence ID" value="NZ_JBHUCU010000027.1"/>
</dbReference>
<evidence type="ECO:0000259" key="9">
    <source>
        <dbReference type="SMART" id="SM01002"/>
    </source>
</evidence>
<dbReference type="CDD" id="cd05304">
    <property type="entry name" value="Rubrum_tdh"/>
    <property type="match status" value="1"/>
</dbReference>
<organism evidence="11 12">
    <name type="scientific">Putridiphycobacter roseus</name>
    <dbReference type="NCBI Taxonomy" id="2219161"/>
    <lineage>
        <taxon>Bacteria</taxon>
        <taxon>Pseudomonadati</taxon>
        <taxon>Bacteroidota</taxon>
        <taxon>Flavobacteriia</taxon>
        <taxon>Flavobacteriales</taxon>
        <taxon>Crocinitomicaceae</taxon>
        <taxon>Putridiphycobacter</taxon>
    </lineage>
</organism>
<evidence type="ECO:0000256" key="8">
    <source>
        <dbReference type="ARBA" id="ARBA00048202"/>
    </source>
</evidence>
<evidence type="ECO:0000256" key="1">
    <source>
        <dbReference type="ARBA" id="ARBA00003943"/>
    </source>
</evidence>
<protein>
    <recommendedName>
        <fullName evidence="3">proton-translocating NAD(P)(+) transhydrogenase</fullName>
        <ecNumber evidence="3">7.1.1.1</ecNumber>
    </recommendedName>
</protein>
<comment type="function">
    <text evidence="1">The transhydrogenation between NADH and NADP is coupled to respiration and ATP hydrolysis and functions as a proton pump across the membrane.</text>
</comment>
<dbReference type="Pfam" id="PF05222">
    <property type="entry name" value="AlaDh_PNT_N"/>
    <property type="match status" value="1"/>
</dbReference>
<evidence type="ECO:0000313" key="11">
    <source>
        <dbReference type="EMBL" id="PZE17563.1"/>
    </source>
</evidence>
<dbReference type="Proteomes" id="UP000249248">
    <property type="component" value="Unassembled WGS sequence"/>
</dbReference>
<dbReference type="Pfam" id="PF01262">
    <property type="entry name" value="AlaDh_PNT_C"/>
    <property type="match status" value="1"/>
</dbReference>
<dbReference type="GO" id="GO:0005886">
    <property type="term" value="C:plasma membrane"/>
    <property type="evidence" value="ECO:0007669"/>
    <property type="project" value="TreeGrafter"/>
</dbReference>
<dbReference type="SMART" id="SM01003">
    <property type="entry name" value="AlaDh_PNT_N"/>
    <property type="match status" value="1"/>
</dbReference>
<dbReference type="SUPFAM" id="SSF52283">
    <property type="entry name" value="Formate/glycerate dehydrogenase catalytic domain-like"/>
    <property type="match status" value="1"/>
</dbReference>
<dbReference type="Gene3D" id="3.40.50.720">
    <property type="entry name" value="NAD(P)-binding Rossmann-like Domain"/>
    <property type="match status" value="2"/>
</dbReference>
<dbReference type="GO" id="GO:0050661">
    <property type="term" value="F:NADP binding"/>
    <property type="evidence" value="ECO:0007669"/>
    <property type="project" value="TreeGrafter"/>
</dbReference>
<proteinExistence type="inferred from homology"/>
<feature type="domain" description="Alanine dehydrogenase/pyridine nucleotide transhydrogenase NAD(H)-binding" evidence="9">
    <location>
        <begin position="143"/>
        <end position="308"/>
    </location>
</feature>
<sequence length="383" mass="41314">MVIGIVKEPEKEARVSLLAEEVKNIVDQGIEVWVEKGAGEKAYCLDDFYQKAGAILKSRRDLLHGADVILSIHQIELPEDLKSKVLIGIYQPLYHSSMIEKWAKNDHVVFSLDMLPRTTRAQTMDVLSSQSNVAGYGAFLIAAARYPHFVPMLMTAAGSVKPANLLVLGAGVAGLEAIATGHRLGAVVEAFDTRPVAKEEVESLGARFVMVEGAEDAAKAKGYAVEQSVEFQIKQKEKIAACIKKADIVITTAQIFGKKAPLLVTKEMIETMKPGSVIVDLAASTGGNTELTKDASEVLTKNRVTIIGNSNIPATFSSDSSKLYGHNISNFLKLITSEKGGLNLDFSDDLVIGTCMAKGGVIVNDRLNKIITEKQAAQTEKTI</sequence>
<dbReference type="InterPro" id="IPR007886">
    <property type="entry name" value="AlaDH/PNT_N"/>
</dbReference>
<feature type="domain" description="Alanine dehydrogenase/pyridine nucleotide transhydrogenase N-terminal" evidence="10">
    <location>
        <begin position="4"/>
        <end position="134"/>
    </location>
</feature>
<dbReference type="InterPro" id="IPR036291">
    <property type="entry name" value="NAD(P)-bd_dom_sf"/>
</dbReference>
<dbReference type="GO" id="GO:0016491">
    <property type="term" value="F:oxidoreductase activity"/>
    <property type="evidence" value="ECO:0007669"/>
    <property type="project" value="InterPro"/>
</dbReference>
<dbReference type="SMART" id="SM01002">
    <property type="entry name" value="AlaDh_PNT_C"/>
    <property type="match status" value="1"/>
</dbReference>
<comment type="catalytic activity">
    <reaction evidence="8">
        <text>NAD(+) + NADPH + H(+)(in) = NADH + NADP(+) + H(+)(out)</text>
        <dbReference type="Rhea" id="RHEA:47992"/>
        <dbReference type="ChEBI" id="CHEBI:15378"/>
        <dbReference type="ChEBI" id="CHEBI:57540"/>
        <dbReference type="ChEBI" id="CHEBI:57783"/>
        <dbReference type="ChEBI" id="CHEBI:57945"/>
        <dbReference type="ChEBI" id="CHEBI:58349"/>
        <dbReference type="EC" id="7.1.1.1"/>
    </reaction>
</comment>
<dbReference type="PROSITE" id="PS00837">
    <property type="entry name" value="ALADH_PNT_2"/>
    <property type="match status" value="1"/>
</dbReference>
<dbReference type="EMBL" id="QKSB01000003">
    <property type="protein sequence ID" value="PZE17563.1"/>
    <property type="molecule type" value="Genomic_DNA"/>
</dbReference>
<keyword evidence="6" id="KW-1278">Translocase</keyword>